<dbReference type="GO" id="GO:0004197">
    <property type="term" value="F:cysteine-type endopeptidase activity"/>
    <property type="evidence" value="ECO:0007669"/>
    <property type="project" value="InterPro"/>
</dbReference>
<dbReference type="AlphaFoldDB" id="A0A7S2MZQ4"/>
<dbReference type="SUPFAM" id="SSF52129">
    <property type="entry name" value="Caspase-like"/>
    <property type="match status" value="1"/>
</dbReference>
<feature type="domain" description="Peptidase C14 caspase" evidence="2">
    <location>
        <begin position="342"/>
        <end position="630"/>
    </location>
</feature>
<sequence>MGQCSSNAGAAVPPVERAVGSGRKRALLVGINYPGSRAQLSGCVNDITNQKAALLEHSSFDEGEMCVLADEGSVELPTKSNIMAGLKWLLEGARAGDLLVFHYSGHGSQCPWGGVMADCICPCDCLDKAWPGAVILDTEINEALYAPLPRGCKVVAIFDCCHSGTVANLPVTVRQDGLTNNDPSSARELGGVSTRDQSLSGQRIVSRYMAPPETARASKVMARPFTSGVHGQVGSGRYNDHQLWVFSGCQDNQTSADAWINGVPQGAFTWSLLKALRQASHQAAHIDVLEDARTILKHGGYKQSPVLSTTHQPYLRYTYMGKPLAYKRAEDVVLDSAVPRTKKALLVGINYIGTPNELRGCINDVSTHKEILTREFGFAAGDFMTLTEDEPKENWPYKARIIEGLKWLVQGAVRGDVLYFAYSGHGSQMPDRPDRTGMEASGLSDVICPLDVAYGLFRQNVILDTEIHNYVFDQLPEGVRLTCVFDCCHSGTVANLSVKREIFPAPELYRVARHIPWPEEEPASTAIVPNAGPGPVGEAAEKRARGFRKAVVEPPALRSAHHVWVYSGCQDSQTSADAYEDGKFQGAFTWAMSKALSGSRYSIVYMDFLLRAREILAAHGYVQVPALSTSQVEFLEYYFLGKTKKGGKCRAA</sequence>
<organism evidence="3">
    <name type="scientific">Zooxanthella nutricula</name>
    <dbReference type="NCBI Taxonomy" id="1333877"/>
    <lineage>
        <taxon>Eukaryota</taxon>
        <taxon>Sar</taxon>
        <taxon>Alveolata</taxon>
        <taxon>Dinophyceae</taxon>
        <taxon>Peridiniales</taxon>
        <taxon>Peridiniales incertae sedis</taxon>
        <taxon>Zooxanthella</taxon>
    </lineage>
</organism>
<proteinExistence type="inferred from homology"/>
<accession>A0A7S2MZQ4</accession>
<dbReference type="InterPro" id="IPR029030">
    <property type="entry name" value="Caspase-like_dom_sf"/>
</dbReference>
<evidence type="ECO:0000313" key="3">
    <source>
        <dbReference type="EMBL" id="CAD9511330.1"/>
    </source>
</evidence>
<evidence type="ECO:0000256" key="1">
    <source>
        <dbReference type="ARBA" id="ARBA00009005"/>
    </source>
</evidence>
<dbReference type="InterPro" id="IPR011600">
    <property type="entry name" value="Pept_C14_caspase"/>
</dbReference>
<comment type="similarity">
    <text evidence="1">Belongs to the peptidase C14B family.</text>
</comment>
<protein>
    <recommendedName>
        <fullName evidence="2">Peptidase C14 caspase domain-containing protein</fullName>
    </recommendedName>
</protein>
<feature type="domain" description="Peptidase C14 caspase" evidence="2">
    <location>
        <begin position="23"/>
        <end position="310"/>
    </location>
</feature>
<gene>
    <name evidence="3" type="ORF">BRAN1462_LOCUS6969</name>
</gene>
<dbReference type="GO" id="GO:0006508">
    <property type="term" value="P:proteolysis"/>
    <property type="evidence" value="ECO:0007669"/>
    <property type="project" value="InterPro"/>
</dbReference>
<dbReference type="PANTHER" id="PTHR48104">
    <property type="entry name" value="METACASPASE-4"/>
    <property type="match status" value="1"/>
</dbReference>
<evidence type="ECO:0000259" key="2">
    <source>
        <dbReference type="Pfam" id="PF00656"/>
    </source>
</evidence>
<dbReference type="PANTHER" id="PTHR48104:SF30">
    <property type="entry name" value="METACASPASE-1"/>
    <property type="match status" value="1"/>
</dbReference>
<dbReference type="InterPro" id="IPR050452">
    <property type="entry name" value="Metacaspase"/>
</dbReference>
<reference evidence="3" key="1">
    <citation type="submission" date="2021-01" db="EMBL/GenBank/DDBJ databases">
        <authorList>
            <person name="Corre E."/>
            <person name="Pelletier E."/>
            <person name="Niang G."/>
            <person name="Scheremetjew M."/>
            <person name="Finn R."/>
            <person name="Kale V."/>
            <person name="Holt S."/>
            <person name="Cochrane G."/>
            <person name="Meng A."/>
            <person name="Brown T."/>
            <person name="Cohen L."/>
        </authorList>
    </citation>
    <scope>NUCLEOTIDE SEQUENCE</scope>
    <source>
        <strain evidence="3">RCC3387</strain>
    </source>
</reference>
<dbReference type="Gene3D" id="3.40.50.12660">
    <property type="match status" value="4"/>
</dbReference>
<dbReference type="EMBL" id="HBGW01011046">
    <property type="protein sequence ID" value="CAD9511330.1"/>
    <property type="molecule type" value="Transcribed_RNA"/>
</dbReference>
<dbReference type="Pfam" id="PF00656">
    <property type="entry name" value="Peptidase_C14"/>
    <property type="match status" value="2"/>
</dbReference>
<dbReference type="GO" id="GO:0005737">
    <property type="term" value="C:cytoplasm"/>
    <property type="evidence" value="ECO:0007669"/>
    <property type="project" value="TreeGrafter"/>
</dbReference>
<name>A0A7S2MZQ4_9DINO</name>